<keyword evidence="2" id="KW-1185">Reference proteome</keyword>
<reference evidence="1 2" key="1">
    <citation type="submission" date="2016-04" db="EMBL/GenBank/DDBJ databases">
        <title>Draft genome of Fonsecaea erecta CBS 125763.</title>
        <authorList>
            <person name="Weiss V.A."/>
            <person name="Vicente V.A."/>
            <person name="Raittz R.T."/>
            <person name="Moreno L.F."/>
            <person name="De Souza E.M."/>
            <person name="Pedrosa F.O."/>
            <person name="Steffens M.B."/>
            <person name="Faoro H."/>
            <person name="Tadra-Sfeir M.Z."/>
            <person name="Najafzadeh M.J."/>
            <person name="Felipe M.S."/>
            <person name="Teixeira M."/>
            <person name="Sun J."/>
            <person name="Xi L."/>
            <person name="Gomes R."/>
            <person name="De Azevedo C.M."/>
            <person name="Salgado C.G."/>
            <person name="Da Silva M.B."/>
            <person name="Nascimento M.F."/>
            <person name="Queiroz-Telles F."/>
            <person name="Attili D.S."/>
            <person name="Gorbushina A."/>
        </authorList>
    </citation>
    <scope>NUCLEOTIDE SEQUENCE [LARGE SCALE GENOMIC DNA]</scope>
    <source>
        <strain evidence="1 2">CBS 125763</strain>
    </source>
</reference>
<dbReference type="GeneID" id="30011119"/>
<dbReference type="RefSeq" id="XP_018693020.1">
    <property type="nucleotide sequence ID" value="XM_018838460.1"/>
</dbReference>
<dbReference type="EMBL" id="LVYI01000005">
    <property type="protein sequence ID" value="OAP59653.1"/>
    <property type="molecule type" value="Genomic_DNA"/>
</dbReference>
<dbReference type="Proteomes" id="UP000078343">
    <property type="component" value="Unassembled WGS sequence"/>
</dbReference>
<comment type="caution">
    <text evidence="1">The sequence shown here is derived from an EMBL/GenBank/DDBJ whole genome shotgun (WGS) entry which is preliminary data.</text>
</comment>
<evidence type="ECO:0000313" key="1">
    <source>
        <dbReference type="EMBL" id="OAP59653.1"/>
    </source>
</evidence>
<dbReference type="OrthoDB" id="4158983at2759"/>
<name>A0A178ZKD6_9EURO</name>
<organism evidence="1 2">
    <name type="scientific">Fonsecaea erecta</name>
    <dbReference type="NCBI Taxonomy" id="1367422"/>
    <lineage>
        <taxon>Eukaryota</taxon>
        <taxon>Fungi</taxon>
        <taxon>Dikarya</taxon>
        <taxon>Ascomycota</taxon>
        <taxon>Pezizomycotina</taxon>
        <taxon>Eurotiomycetes</taxon>
        <taxon>Chaetothyriomycetidae</taxon>
        <taxon>Chaetothyriales</taxon>
        <taxon>Herpotrichiellaceae</taxon>
        <taxon>Fonsecaea</taxon>
    </lineage>
</organism>
<accession>A0A178ZKD6</accession>
<dbReference type="AlphaFoldDB" id="A0A178ZKD6"/>
<evidence type="ECO:0000313" key="2">
    <source>
        <dbReference type="Proteomes" id="UP000078343"/>
    </source>
</evidence>
<gene>
    <name evidence="1" type="ORF">AYL99_06951</name>
</gene>
<protein>
    <submittedName>
        <fullName evidence="1">Uncharacterized protein</fullName>
    </submittedName>
</protein>
<sequence length="223" mass="23576">MNTVDPSRKVPQVDQSAPIAATTTTRVIDMSTFGPTAPAPSSGNGRVFFHLGRIGHEATPKPFPVCISAGKGVIVRAGHLHGAWTCVRPFDSDTDGDSCYCYCSGGDDEHEVPRTITFPAAPGVEGGVEHEHKIRIVGSRTIEFSVLDASSAQPAPASTPRIVRLKVKALVAAANDEFSPTAGTEGVPIWIGVDDSPDNIFRAVPGEPGSWEVKCDNGEVVRF</sequence>
<proteinExistence type="predicted"/>